<dbReference type="InterPro" id="IPR015797">
    <property type="entry name" value="NUDIX_hydrolase-like_dom_sf"/>
</dbReference>
<proteinExistence type="inferred from homology"/>
<dbReference type="NCBIfam" id="TIGR01084">
    <property type="entry name" value="mutY"/>
    <property type="match status" value="1"/>
</dbReference>
<dbReference type="PROSITE" id="PS00764">
    <property type="entry name" value="ENDONUCLEASE_III_1"/>
    <property type="match status" value="1"/>
</dbReference>
<dbReference type="InterPro" id="IPR029119">
    <property type="entry name" value="MutY_C"/>
</dbReference>
<evidence type="ECO:0000256" key="7">
    <source>
        <dbReference type="ARBA" id="ARBA00022763"/>
    </source>
</evidence>
<evidence type="ECO:0000313" key="17">
    <source>
        <dbReference type="EMBL" id="PRO65476.1"/>
    </source>
</evidence>
<evidence type="ECO:0000256" key="11">
    <source>
        <dbReference type="ARBA" id="ARBA00023125"/>
    </source>
</evidence>
<gene>
    <name evidence="17" type="primary">mutY</name>
    <name evidence="17" type="ORF">C6I21_09995</name>
</gene>
<keyword evidence="10" id="KW-0411">Iron-sulfur</keyword>
<comment type="function">
    <text evidence="15">Adenine glycosylase active on G-A mispairs.</text>
</comment>
<reference evidence="17 18" key="1">
    <citation type="submission" date="2018-03" db="EMBL/GenBank/DDBJ databases">
        <title>Bacillus urumqiensis sp. nov., a moderately haloalkaliphilic bacterium isolated from a salt lake.</title>
        <authorList>
            <person name="Zhao B."/>
            <person name="Liao Z."/>
        </authorList>
    </citation>
    <scope>NUCLEOTIDE SEQUENCE [LARGE SCALE GENOMIC DNA]</scope>
    <source>
        <strain evidence="17 18">BZ-SZ-XJ18</strain>
    </source>
</reference>
<keyword evidence="11" id="KW-0238">DNA-binding</keyword>
<dbReference type="SUPFAM" id="SSF55811">
    <property type="entry name" value="Nudix"/>
    <property type="match status" value="1"/>
</dbReference>
<dbReference type="InterPro" id="IPR023170">
    <property type="entry name" value="HhH_base_excis_C"/>
</dbReference>
<dbReference type="SUPFAM" id="SSF48150">
    <property type="entry name" value="DNA-glycosylase"/>
    <property type="match status" value="1"/>
</dbReference>
<dbReference type="GO" id="GO:0006284">
    <property type="term" value="P:base-excision repair"/>
    <property type="evidence" value="ECO:0007669"/>
    <property type="project" value="UniProtKB-UniRule"/>
</dbReference>
<evidence type="ECO:0000256" key="10">
    <source>
        <dbReference type="ARBA" id="ARBA00023014"/>
    </source>
</evidence>
<dbReference type="GO" id="GO:0006298">
    <property type="term" value="P:mismatch repair"/>
    <property type="evidence" value="ECO:0007669"/>
    <property type="project" value="TreeGrafter"/>
</dbReference>
<dbReference type="FunFam" id="1.10.340.30:FF:000010">
    <property type="entry name" value="Adenine DNA glycosylase"/>
    <property type="match status" value="1"/>
</dbReference>
<keyword evidence="9 15" id="KW-0408">Iron</keyword>
<keyword evidence="15" id="KW-0472">Membrane</keyword>
<dbReference type="InterPro" id="IPR011257">
    <property type="entry name" value="DNA_glycosylase"/>
</dbReference>
<dbReference type="InterPro" id="IPR005760">
    <property type="entry name" value="A/G_AdeGlyc_MutY"/>
</dbReference>
<dbReference type="FunFam" id="1.10.1670.10:FF:000002">
    <property type="entry name" value="Adenine DNA glycosylase"/>
    <property type="match status" value="1"/>
</dbReference>
<evidence type="ECO:0000256" key="5">
    <source>
        <dbReference type="ARBA" id="ARBA00022485"/>
    </source>
</evidence>
<protein>
    <recommendedName>
        <fullName evidence="4 15">Adenine DNA glycosylase</fullName>
        <ecNumber evidence="3 15">3.2.2.31</ecNumber>
    </recommendedName>
</protein>
<dbReference type="CDD" id="cd00056">
    <property type="entry name" value="ENDO3c"/>
    <property type="match status" value="1"/>
</dbReference>
<keyword evidence="15" id="KW-0812">Transmembrane</keyword>
<dbReference type="EMBL" id="PVNS01000008">
    <property type="protein sequence ID" value="PRO65476.1"/>
    <property type="molecule type" value="Genomic_DNA"/>
</dbReference>
<evidence type="ECO:0000313" key="18">
    <source>
        <dbReference type="Proteomes" id="UP000243650"/>
    </source>
</evidence>
<dbReference type="InterPro" id="IPR004035">
    <property type="entry name" value="Endouclease-III_FeS-bd_BS"/>
</dbReference>
<feature type="transmembrane region" description="Helical" evidence="15">
    <location>
        <begin position="7"/>
        <end position="24"/>
    </location>
</feature>
<keyword evidence="18" id="KW-1185">Reference proteome</keyword>
<dbReference type="SMART" id="SM00525">
    <property type="entry name" value="FES"/>
    <property type="match status" value="1"/>
</dbReference>
<dbReference type="PANTHER" id="PTHR42944:SF1">
    <property type="entry name" value="ADENINE DNA GLYCOSYLASE"/>
    <property type="match status" value="1"/>
</dbReference>
<evidence type="ECO:0000256" key="2">
    <source>
        <dbReference type="ARBA" id="ARBA00008343"/>
    </source>
</evidence>
<dbReference type="GO" id="GO:0000701">
    <property type="term" value="F:purine-specific mismatch base pair DNA N-glycosylase activity"/>
    <property type="evidence" value="ECO:0007669"/>
    <property type="project" value="UniProtKB-EC"/>
</dbReference>
<evidence type="ECO:0000256" key="1">
    <source>
        <dbReference type="ARBA" id="ARBA00000843"/>
    </source>
</evidence>
<evidence type="ECO:0000256" key="14">
    <source>
        <dbReference type="ARBA" id="ARBA00058550"/>
    </source>
</evidence>
<keyword evidence="13 15" id="KW-0326">Glycosidase</keyword>
<evidence type="ECO:0000256" key="12">
    <source>
        <dbReference type="ARBA" id="ARBA00023204"/>
    </source>
</evidence>
<evidence type="ECO:0000256" key="9">
    <source>
        <dbReference type="ARBA" id="ARBA00023004"/>
    </source>
</evidence>
<name>A0A2P6MGR3_ALKUR</name>
<dbReference type="GO" id="GO:0035485">
    <property type="term" value="F:adenine/guanine mispair binding"/>
    <property type="evidence" value="ECO:0007669"/>
    <property type="project" value="TreeGrafter"/>
</dbReference>
<dbReference type="EC" id="3.2.2.31" evidence="3 15"/>
<dbReference type="PANTHER" id="PTHR42944">
    <property type="entry name" value="ADENINE DNA GLYCOSYLASE"/>
    <property type="match status" value="1"/>
</dbReference>
<dbReference type="GO" id="GO:0051539">
    <property type="term" value="F:4 iron, 4 sulfur cluster binding"/>
    <property type="evidence" value="ECO:0007669"/>
    <property type="project" value="UniProtKB-UniRule"/>
</dbReference>
<evidence type="ECO:0000256" key="6">
    <source>
        <dbReference type="ARBA" id="ARBA00022723"/>
    </source>
</evidence>
<dbReference type="Pfam" id="PF14815">
    <property type="entry name" value="NUDIX_4"/>
    <property type="match status" value="1"/>
</dbReference>
<comment type="similarity">
    <text evidence="2 15">Belongs to the Nth/MutY family.</text>
</comment>
<dbReference type="GO" id="GO:0032357">
    <property type="term" value="F:oxidized purine DNA binding"/>
    <property type="evidence" value="ECO:0007669"/>
    <property type="project" value="TreeGrafter"/>
</dbReference>
<dbReference type="OrthoDB" id="9802365at2"/>
<dbReference type="GO" id="GO:0046872">
    <property type="term" value="F:metal ion binding"/>
    <property type="evidence" value="ECO:0007669"/>
    <property type="project" value="UniProtKB-UniRule"/>
</dbReference>
<dbReference type="GO" id="GO:0034039">
    <property type="term" value="F:8-oxo-7,8-dihydroguanine DNA N-glycosylase activity"/>
    <property type="evidence" value="ECO:0007669"/>
    <property type="project" value="TreeGrafter"/>
</dbReference>
<evidence type="ECO:0000256" key="3">
    <source>
        <dbReference type="ARBA" id="ARBA00012045"/>
    </source>
</evidence>
<evidence type="ECO:0000259" key="16">
    <source>
        <dbReference type="SMART" id="SM00478"/>
    </source>
</evidence>
<dbReference type="InterPro" id="IPR003265">
    <property type="entry name" value="HhH-GPD_domain"/>
</dbReference>
<keyword evidence="8" id="KW-0378">Hydrolase</keyword>
<comment type="function">
    <text evidence="14">Base excision repair (BER) glycosylase that initiates repair of A:oxoG to C:G by removing the inappropriately paired adenine base from the DNA backbone, generating an abasic site product. 8-oxoguanine (oxoG) is a genotoxic DNA lesion resulting from oxidation of guanine; this residue is misread by replicative DNA polymerases, that insert adenine instead of cytosine opposite the oxidized damaged base. Shows a powerful dicrimination of A versus C, since it does not cleave cytosine in oxoG:C pairs. May also be able to remove adenine from A:G mispairs, although this activity may not be physiologically relevant.</text>
</comment>
<dbReference type="Gene3D" id="1.10.1670.10">
    <property type="entry name" value="Helix-hairpin-Helix base-excision DNA repair enzymes (C-terminal)"/>
    <property type="match status" value="1"/>
</dbReference>
<dbReference type="InterPro" id="IPR044298">
    <property type="entry name" value="MIG/MutY"/>
</dbReference>
<evidence type="ECO:0000256" key="4">
    <source>
        <dbReference type="ARBA" id="ARBA00022023"/>
    </source>
</evidence>
<dbReference type="Gene3D" id="1.10.340.30">
    <property type="entry name" value="Hypothetical protein, domain 2"/>
    <property type="match status" value="1"/>
</dbReference>
<keyword evidence="7 15" id="KW-0227">DNA damage</keyword>
<dbReference type="Pfam" id="PF00730">
    <property type="entry name" value="HhH-GPD"/>
    <property type="match status" value="1"/>
</dbReference>
<comment type="catalytic activity">
    <reaction evidence="1 15">
        <text>Hydrolyzes free adenine bases from 7,8-dihydro-8-oxoguanine:adenine mismatched double-stranded DNA, leaving an apurinic site.</text>
        <dbReference type="EC" id="3.2.2.31"/>
    </reaction>
</comment>
<organism evidence="17 18">
    <name type="scientific">Alkalicoccus urumqiensis</name>
    <name type="common">Bacillus urumqiensis</name>
    <dbReference type="NCBI Taxonomy" id="1548213"/>
    <lineage>
        <taxon>Bacteria</taxon>
        <taxon>Bacillati</taxon>
        <taxon>Bacillota</taxon>
        <taxon>Bacilli</taxon>
        <taxon>Bacillales</taxon>
        <taxon>Bacillaceae</taxon>
        <taxon>Alkalicoccus</taxon>
    </lineage>
</organism>
<evidence type="ECO:0000256" key="15">
    <source>
        <dbReference type="RuleBase" id="RU365096"/>
    </source>
</evidence>
<dbReference type="InterPro" id="IPR000445">
    <property type="entry name" value="HhH_motif"/>
</dbReference>
<keyword evidence="15" id="KW-1133">Transmembrane helix</keyword>
<dbReference type="InterPro" id="IPR003651">
    <property type="entry name" value="Endonuclease3_FeS-loop_motif"/>
</dbReference>
<keyword evidence="6" id="KW-0479">Metal-binding</keyword>
<comment type="cofactor">
    <cofactor evidence="15">
        <name>[4Fe-4S] cluster</name>
        <dbReference type="ChEBI" id="CHEBI:49883"/>
    </cofactor>
    <text evidence="15">Binds 1 [4Fe-4S] cluster.</text>
</comment>
<keyword evidence="5" id="KW-0004">4Fe-4S</keyword>
<keyword evidence="12" id="KW-0234">DNA repair</keyword>
<dbReference type="Proteomes" id="UP000243650">
    <property type="component" value="Unassembled WGS sequence"/>
</dbReference>
<dbReference type="Gene3D" id="3.90.79.10">
    <property type="entry name" value="Nucleoside Triphosphate Pyrophosphohydrolase"/>
    <property type="match status" value="1"/>
</dbReference>
<dbReference type="Pfam" id="PF00633">
    <property type="entry name" value="HHH"/>
    <property type="match status" value="1"/>
</dbReference>
<evidence type="ECO:0000256" key="13">
    <source>
        <dbReference type="ARBA" id="ARBA00023295"/>
    </source>
</evidence>
<dbReference type="SMART" id="SM00478">
    <property type="entry name" value="ENDO3c"/>
    <property type="match status" value="1"/>
</dbReference>
<feature type="domain" description="HhH-GPD" evidence="16">
    <location>
        <begin position="74"/>
        <end position="225"/>
    </location>
</feature>
<dbReference type="CDD" id="cd03431">
    <property type="entry name" value="NUDIX_DNA_Glycosylase_C-MutY"/>
    <property type="match status" value="1"/>
</dbReference>
<evidence type="ECO:0000256" key="8">
    <source>
        <dbReference type="ARBA" id="ARBA00022801"/>
    </source>
</evidence>
<comment type="caution">
    <text evidence="17">The sequence shown here is derived from an EMBL/GenBank/DDBJ whole genome shotgun (WGS) entry which is preliminary data.</text>
</comment>
<dbReference type="AlphaFoldDB" id="A0A2P6MGR3"/>
<accession>A0A2P6MGR3</accession>
<sequence length="386" mass="44094">MRCRIHTLPSITLQALVLIVYPFFHRIKRGVFTLQLFDTNQFQQDLLAWYRSEKRDLPWRRENDPYRIWVSEIMLQQTKVDTVIPYYERFMNDFPTLQALAEAPEEKVLKAWEGLGYYSRARNLHAAVKEVQSHYGGRVPDSEKEIHQLKGVGPYTAGAVLSIAYQVPAPAVDGNVMRVLSRLFSMYDDITKASTRKMFEEIIRDIISEEDPSSFNQALMELGAVICTPTSPGCLLCPVADHCRASAEGVQELLPVKPKKKAPKTVHLQSLVLSSEDAVLVEKRPEKGLLANLWQFPMLADGEPEAMWTNYAKQRDGTVRNLTYVAHIRHVFSHLVWEIDVYKAEGSISSPEERQAWMTEAQMDEAAFPVSHQKIREEVQSSSSDR</sequence>